<sequence>MKRYRWLRAKWPISMRVLAKRLKAKGFEDGKTDGFVVDRARDDYLEARFVERVEYDDTVVDPFGKELSFHRVEYRQCEFRASVDGPGLELVDAPRAVQAAISGLAEATEFGLAIASLNLNVLAWAKGVQRLANISGIVDSVQIGAIELAPGITAKALVRGSTDVLSASNRLVDGKKHLIEKVQLKLPGSRKTAIVLAGNGTVRIDSEVPSDTVVSIRAALQELLGHD</sequence>
<evidence type="ECO:0000313" key="1">
    <source>
        <dbReference type="EMBL" id="RQP23070.1"/>
    </source>
</evidence>
<proteinExistence type="predicted"/>
<dbReference type="RefSeq" id="WP_124541812.1">
    <property type="nucleotide sequence ID" value="NZ_QUSW01000005.1"/>
</dbReference>
<organism evidence="1 2">
    <name type="scientific">Piscinibacter terrae</name>
    <dbReference type="NCBI Taxonomy" id="2496871"/>
    <lineage>
        <taxon>Bacteria</taxon>
        <taxon>Pseudomonadati</taxon>
        <taxon>Pseudomonadota</taxon>
        <taxon>Betaproteobacteria</taxon>
        <taxon>Burkholderiales</taxon>
        <taxon>Sphaerotilaceae</taxon>
        <taxon>Piscinibacter</taxon>
    </lineage>
</organism>
<reference evidence="1 2" key="1">
    <citation type="submission" date="2018-08" db="EMBL/GenBank/DDBJ databases">
        <authorList>
            <person name="Khan S.A."/>
            <person name="Jeon C.O."/>
            <person name="Chun B.H."/>
            <person name="Jeong S.E."/>
        </authorList>
    </citation>
    <scope>NUCLEOTIDE SEQUENCE [LARGE SCALE GENOMIC DNA]</scope>
    <source>
        <strain evidence="1 2">S-16</strain>
    </source>
</reference>
<dbReference type="EMBL" id="QUSW01000005">
    <property type="protein sequence ID" value="RQP23070.1"/>
    <property type="molecule type" value="Genomic_DNA"/>
</dbReference>
<accession>A0A3N7HLS9</accession>
<gene>
    <name evidence="1" type="ORF">DZC73_18260</name>
</gene>
<dbReference type="AlphaFoldDB" id="A0A3N7HLS9"/>
<reference evidence="1 2" key="2">
    <citation type="submission" date="2018-12" db="EMBL/GenBank/DDBJ databases">
        <title>Rhizobacter gummiphilus sp. nov., a rubber-degrading bacterium isolated from the soil of a botanical garden in Japan.</title>
        <authorList>
            <person name="Shunsuke S.S."/>
        </authorList>
    </citation>
    <scope>NUCLEOTIDE SEQUENCE [LARGE SCALE GENOMIC DNA]</scope>
    <source>
        <strain evidence="1 2">S-16</strain>
    </source>
</reference>
<comment type="caution">
    <text evidence="1">The sequence shown here is derived from an EMBL/GenBank/DDBJ whole genome shotgun (WGS) entry which is preliminary data.</text>
</comment>
<dbReference type="Proteomes" id="UP000267464">
    <property type="component" value="Unassembled WGS sequence"/>
</dbReference>
<dbReference type="OrthoDB" id="6626044at2"/>
<keyword evidence="2" id="KW-1185">Reference proteome</keyword>
<protein>
    <submittedName>
        <fullName evidence="1">Uncharacterized protein</fullName>
    </submittedName>
</protein>
<evidence type="ECO:0000313" key="2">
    <source>
        <dbReference type="Proteomes" id="UP000267464"/>
    </source>
</evidence>
<name>A0A3N7HLS9_9BURK</name>